<comment type="caution">
    <text evidence="8">The sequence shown here is derived from an EMBL/GenBank/DDBJ whole genome shotgun (WGS) entry which is preliminary data.</text>
</comment>
<dbReference type="EMBL" id="BTSX01000003">
    <property type="protein sequence ID" value="GMS90434.1"/>
    <property type="molecule type" value="Genomic_DNA"/>
</dbReference>
<dbReference type="PANTHER" id="PTHR48043:SF23">
    <property type="entry name" value="UDP-GLUCURONOSYLTRANSFERASE"/>
    <property type="match status" value="1"/>
</dbReference>
<comment type="catalytic activity">
    <reaction evidence="6">
        <text>glucuronate acceptor + UDP-alpha-D-glucuronate = acceptor beta-D-glucuronoside + UDP + H(+)</text>
        <dbReference type="Rhea" id="RHEA:21032"/>
        <dbReference type="ChEBI" id="CHEBI:15378"/>
        <dbReference type="ChEBI" id="CHEBI:58052"/>
        <dbReference type="ChEBI" id="CHEBI:58223"/>
        <dbReference type="ChEBI" id="CHEBI:132367"/>
        <dbReference type="ChEBI" id="CHEBI:132368"/>
        <dbReference type="EC" id="2.4.1.17"/>
    </reaction>
</comment>
<name>A0AAV5T9N7_9BILA</name>
<evidence type="ECO:0000313" key="8">
    <source>
        <dbReference type="EMBL" id="GMS90434.1"/>
    </source>
</evidence>
<evidence type="ECO:0000313" key="9">
    <source>
        <dbReference type="Proteomes" id="UP001432027"/>
    </source>
</evidence>
<accession>A0AAV5T9N7</accession>
<dbReference type="Proteomes" id="UP001432027">
    <property type="component" value="Unassembled WGS sequence"/>
</dbReference>
<keyword evidence="4" id="KW-0808">Transferase</keyword>
<dbReference type="GO" id="GO:0015020">
    <property type="term" value="F:glucuronosyltransferase activity"/>
    <property type="evidence" value="ECO:0007669"/>
    <property type="project" value="UniProtKB-EC"/>
</dbReference>
<evidence type="ECO:0000256" key="3">
    <source>
        <dbReference type="ARBA" id="ARBA00022676"/>
    </source>
</evidence>
<dbReference type="AlphaFoldDB" id="A0AAV5T9N7"/>
<keyword evidence="3" id="KW-0328">Glycosyltransferase</keyword>
<evidence type="ECO:0000256" key="5">
    <source>
        <dbReference type="ARBA" id="ARBA00022729"/>
    </source>
</evidence>
<evidence type="ECO:0000256" key="7">
    <source>
        <dbReference type="SAM" id="SignalP"/>
    </source>
</evidence>
<organism evidence="8 9">
    <name type="scientific">Pristionchus entomophagus</name>
    <dbReference type="NCBI Taxonomy" id="358040"/>
    <lineage>
        <taxon>Eukaryota</taxon>
        <taxon>Metazoa</taxon>
        <taxon>Ecdysozoa</taxon>
        <taxon>Nematoda</taxon>
        <taxon>Chromadorea</taxon>
        <taxon>Rhabditida</taxon>
        <taxon>Rhabditina</taxon>
        <taxon>Diplogasteromorpha</taxon>
        <taxon>Diplogasteroidea</taxon>
        <taxon>Neodiplogasteridae</taxon>
        <taxon>Pristionchus</taxon>
    </lineage>
</organism>
<evidence type="ECO:0000256" key="6">
    <source>
        <dbReference type="ARBA" id="ARBA00047475"/>
    </source>
</evidence>
<keyword evidence="5 7" id="KW-0732">Signal</keyword>
<dbReference type="SUPFAM" id="SSF53756">
    <property type="entry name" value="UDP-Glycosyltransferase/glycogen phosphorylase"/>
    <property type="match status" value="1"/>
</dbReference>
<keyword evidence="9" id="KW-1185">Reference proteome</keyword>
<evidence type="ECO:0000256" key="2">
    <source>
        <dbReference type="ARBA" id="ARBA00012544"/>
    </source>
</evidence>
<comment type="similarity">
    <text evidence="1">Belongs to the UDP-glycosyltransferase family.</text>
</comment>
<dbReference type="PANTHER" id="PTHR48043">
    <property type="entry name" value="EG:EG0003.4 PROTEIN-RELATED"/>
    <property type="match status" value="1"/>
</dbReference>
<protein>
    <recommendedName>
        <fullName evidence="2">glucuronosyltransferase</fullName>
        <ecNumber evidence="2">2.4.1.17</ecNumber>
    </recommendedName>
</protein>
<sequence>MQLLLFFILFEYVNPLKFLVYSPQFAKSHVNFMGKISDILIDSVHEVVMLSPLLDTSLKSAGTKKARVIKIPQCEEAQEYEDFIQISNAANAWTTGNSLLVFQWDAVFSAWISQCNATILHPGLLQSLRDDNFDVAITESIDFCSPGLFHLLKIDKWAVTDSFAINDGNFFYTQTPSIPAYVPSMMGGNTGESKTFYERFDNFFTFCFTIWFNERFFPVYDKMFRSPDIKKTDQYQELFASNSLVFTNSEPLVDFPRPSSARIINIGEIAVSSGHNKLNQT</sequence>
<feature type="signal peptide" evidence="7">
    <location>
        <begin position="1"/>
        <end position="15"/>
    </location>
</feature>
<feature type="chain" id="PRO_5043596334" description="glucuronosyltransferase" evidence="7">
    <location>
        <begin position="16"/>
        <end position="281"/>
    </location>
</feature>
<dbReference type="InterPro" id="IPR002213">
    <property type="entry name" value="UDP_glucos_trans"/>
</dbReference>
<dbReference type="Pfam" id="PF00201">
    <property type="entry name" value="UDPGT"/>
    <property type="match status" value="1"/>
</dbReference>
<dbReference type="EC" id="2.4.1.17" evidence="2"/>
<gene>
    <name evidence="8" type="ORF">PENTCL1PPCAC_12609</name>
</gene>
<proteinExistence type="inferred from homology"/>
<evidence type="ECO:0000256" key="1">
    <source>
        <dbReference type="ARBA" id="ARBA00009995"/>
    </source>
</evidence>
<evidence type="ECO:0000256" key="4">
    <source>
        <dbReference type="ARBA" id="ARBA00022679"/>
    </source>
</evidence>
<dbReference type="InterPro" id="IPR050271">
    <property type="entry name" value="UDP-glycosyltransferase"/>
</dbReference>
<reference evidence="8" key="1">
    <citation type="submission" date="2023-10" db="EMBL/GenBank/DDBJ databases">
        <title>Genome assembly of Pristionchus species.</title>
        <authorList>
            <person name="Yoshida K."/>
            <person name="Sommer R.J."/>
        </authorList>
    </citation>
    <scope>NUCLEOTIDE SEQUENCE</scope>
    <source>
        <strain evidence="8">RS0144</strain>
    </source>
</reference>